<dbReference type="EMBL" id="DXAN01000003">
    <property type="protein sequence ID" value="HJA07736.1"/>
    <property type="molecule type" value="Genomic_DNA"/>
</dbReference>
<dbReference type="CDD" id="cd06141">
    <property type="entry name" value="WRN_exo"/>
    <property type="match status" value="1"/>
</dbReference>
<dbReference type="GO" id="GO:0003676">
    <property type="term" value="F:nucleic acid binding"/>
    <property type="evidence" value="ECO:0007669"/>
    <property type="project" value="InterPro"/>
</dbReference>
<sequence>MPRSRSARVASSRSIALIGPATPPPPTLSKDDINALPIQAYEGDIRLIRDEEALTDALKHLEREDVLGFDTETRPIFTKGKTSSPALLQLAARDCVYLVQLTRQPFDERLAALLANPRIIKAGVAVRDDLLALERLHPFVPGGAVDLAALARARGIKAQGLRSLAASLLGFRISKSAQCSNWERDELSPQQIRYAATDAWVGRELYARLA</sequence>
<dbReference type="InterPro" id="IPR002562">
    <property type="entry name" value="3'-5'_exonuclease_dom"/>
</dbReference>
<keyword evidence="3" id="KW-0269">Exonuclease</keyword>
<keyword evidence="3" id="KW-0540">Nuclease</keyword>
<dbReference type="InterPro" id="IPR036397">
    <property type="entry name" value="RNaseH_sf"/>
</dbReference>
<evidence type="ECO:0000259" key="2">
    <source>
        <dbReference type="SMART" id="SM00474"/>
    </source>
</evidence>
<dbReference type="Pfam" id="PF01612">
    <property type="entry name" value="DNA_pol_A_exo1"/>
    <property type="match status" value="1"/>
</dbReference>
<evidence type="ECO:0000313" key="3">
    <source>
        <dbReference type="EMBL" id="HJA07736.1"/>
    </source>
</evidence>
<dbReference type="GO" id="GO:0008408">
    <property type="term" value="F:3'-5' exonuclease activity"/>
    <property type="evidence" value="ECO:0007669"/>
    <property type="project" value="InterPro"/>
</dbReference>
<evidence type="ECO:0000256" key="1">
    <source>
        <dbReference type="SAM" id="MobiDB-lite"/>
    </source>
</evidence>
<dbReference type="PANTHER" id="PTHR47765:SF2">
    <property type="entry name" value="EXONUCLEASE MUT-7 HOMOLOG"/>
    <property type="match status" value="1"/>
</dbReference>
<organism evidence="3 4">
    <name type="scientific">Candidatus Mailhella merdigallinarum</name>
    <dbReference type="NCBI Taxonomy" id="2838658"/>
    <lineage>
        <taxon>Bacteria</taxon>
        <taxon>Pseudomonadati</taxon>
        <taxon>Thermodesulfobacteriota</taxon>
        <taxon>Desulfovibrionia</taxon>
        <taxon>Desulfovibrionales</taxon>
        <taxon>Desulfovibrionaceae</taxon>
        <taxon>Mailhella</taxon>
    </lineage>
</organism>
<reference evidence="3" key="2">
    <citation type="submission" date="2021-04" db="EMBL/GenBank/DDBJ databases">
        <authorList>
            <person name="Gilroy R."/>
        </authorList>
    </citation>
    <scope>NUCLEOTIDE SEQUENCE</scope>
    <source>
        <strain evidence="3">CHK186-16707</strain>
    </source>
</reference>
<comment type="caution">
    <text evidence="3">The sequence shown here is derived from an EMBL/GenBank/DDBJ whole genome shotgun (WGS) entry which is preliminary data.</text>
</comment>
<dbReference type="AlphaFoldDB" id="A0A9D2HCN2"/>
<reference evidence="3" key="1">
    <citation type="journal article" date="2021" name="PeerJ">
        <title>Extensive microbial diversity within the chicken gut microbiome revealed by metagenomics and culture.</title>
        <authorList>
            <person name="Gilroy R."/>
            <person name="Ravi A."/>
            <person name="Getino M."/>
            <person name="Pursley I."/>
            <person name="Horton D.L."/>
            <person name="Alikhan N.F."/>
            <person name="Baker D."/>
            <person name="Gharbi K."/>
            <person name="Hall N."/>
            <person name="Watson M."/>
            <person name="Adriaenssens E.M."/>
            <person name="Foster-Nyarko E."/>
            <person name="Jarju S."/>
            <person name="Secka A."/>
            <person name="Antonio M."/>
            <person name="Oren A."/>
            <person name="Chaudhuri R.R."/>
            <person name="La Ragione R."/>
            <person name="Hildebrand F."/>
            <person name="Pallen M.J."/>
        </authorList>
    </citation>
    <scope>NUCLEOTIDE SEQUENCE</scope>
    <source>
        <strain evidence="3">CHK186-16707</strain>
    </source>
</reference>
<protein>
    <submittedName>
        <fullName evidence="3">3'-5' exonuclease domain-containing protein 2</fullName>
    </submittedName>
</protein>
<dbReference type="InterPro" id="IPR012337">
    <property type="entry name" value="RNaseH-like_sf"/>
</dbReference>
<accession>A0A9D2HCN2</accession>
<feature type="compositionally biased region" description="Low complexity" evidence="1">
    <location>
        <begin position="1"/>
        <end position="14"/>
    </location>
</feature>
<dbReference type="InterPro" id="IPR052408">
    <property type="entry name" value="Exonuclease_MUT-7-like"/>
</dbReference>
<evidence type="ECO:0000313" key="4">
    <source>
        <dbReference type="Proteomes" id="UP000824225"/>
    </source>
</evidence>
<dbReference type="Proteomes" id="UP000824225">
    <property type="component" value="Unassembled WGS sequence"/>
</dbReference>
<dbReference type="PANTHER" id="PTHR47765">
    <property type="entry name" value="3'-5' EXONUCLEASE DOMAIN-CONTAINING PROTEIN"/>
    <property type="match status" value="1"/>
</dbReference>
<dbReference type="SMART" id="SM00474">
    <property type="entry name" value="35EXOc"/>
    <property type="match status" value="1"/>
</dbReference>
<dbReference type="Gene3D" id="3.30.420.10">
    <property type="entry name" value="Ribonuclease H-like superfamily/Ribonuclease H"/>
    <property type="match status" value="1"/>
</dbReference>
<name>A0A9D2HCN2_9BACT</name>
<gene>
    <name evidence="3" type="ORF">H9962_00885</name>
</gene>
<feature type="domain" description="3'-5' exonuclease" evidence="2">
    <location>
        <begin position="45"/>
        <end position="210"/>
    </location>
</feature>
<dbReference type="SUPFAM" id="SSF53098">
    <property type="entry name" value="Ribonuclease H-like"/>
    <property type="match status" value="1"/>
</dbReference>
<dbReference type="GO" id="GO:0006139">
    <property type="term" value="P:nucleobase-containing compound metabolic process"/>
    <property type="evidence" value="ECO:0007669"/>
    <property type="project" value="InterPro"/>
</dbReference>
<feature type="region of interest" description="Disordered" evidence="1">
    <location>
        <begin position="1"/>
        <end position="32"/>
    </location>
</feature>
<proteinExistence type="predicted"/>
<keyword evidence="3" id="KW-0378">Hydrolase</keyword>